<dbReference type="SUPFAM" id="SSF52266">
    <property type="entry name" value="SGNH hydrolase"/>
    <property type="match status" value="1"/>
</dbReference>
<accession>A0A8J1TL01</accession>
<protein>
    <submittedName>
        <fullName evidence="1">Uncharacterized protein</fullName>
    </submittedName>
</protein>
<name>A0A8J1TL01_OWEFU</name>
<comment type="caution">
    <text evidence="1">The sequence shown here is derived from an EMBL/GenBank/DDBJ whole genome shotgun (WGS) entry which is preliminary data.</text>
</comment>
<dbReference type="AlphaFoldDB" id="A0A8J1TL01"/>
<sequence>MEAGTVLISFEHVVNTKRYLHIMNYISEGNRPIDGKTTYSGSVYGNMWSKPKTWFSIHFLLFFFIGLITGELFDINSLLDDTYRHVKTRYKTPNCTFDFLTKKALKSGQYFSNGAWGHTKWTPTGCEVPSRFSLPECLQRNNVNSVLVLGDSTAKKYTDAILAQLQDYGSCEVLKDEPSHDQQTDYFDDIPYVSIKRGECSTCTSAYYECQVTDGIRSKTTYLEYISMEHFMDSVVTTQRNSVLKNCDDTLYQFRNWDVACGTSLTTQEFIFNEYLPLKTSTTYPKIIIIVGNFHDMTKRNVASFERTLAWFMDVVKQGTLHHRNTKIIWFEPTFIHTEKTIERYQKYHQQHKNYNLYENSKEKLMSYFSSGKFKAFYGLMDISKRVPFLNKDGIHYEHDYYDAIVNLFFQTLCHH</sequence>
<evidence type="ECO:0000313" key="2">
    <source>
        <dbReference type="Proteomes" id="UP000749559"/>
    </source>
</evidence>
<gene>
    <name evidence="1" type="ORF">OFUS_LOCUS25630</name>
</gene>
<proteinExistence type="predicted"/>
<keyword evidence="2" id="KW-1185">Reference proteome</keyword>
<dbReference type="OrthoDB" id="530247at2759"/>
<reference evidence="1" key="1">
    <citation type="submission" date="2022-03" db="EMBL/GenBank/DDBJ databases">
        <authorList>
            <person name="Martin C."/>
        </authorList>
    </citation>
    <scope>NUCLEOTIDE SEQUENCE</scope>
</reference>
<organism evidence="1 2">
    <name type="scientific">Owenia fusiformis</name>
    <name type="common">Polychaete worm</name>
    <dbReference type="NCBI Taxonomy" id="6347"/>
    <lineage>
        <taxon>Eukaryota</taxon>
        <taxon>Metazoa</taxon>
        <taxon>Spiralia</taxon>
        <taxon>Lophotrochozoa</taxon>
        <taxon>Annelida</taxon>
        <taxon>Polychaeta</taxon>
        <taxon>Sedentaria</taxon>
        <taxon>Canalipalpata</taxon>
        <taxon>Sabellida</taxon>
        <taxon>Oweniida</taxon>
        <taxon>Oweniidae</taxon>
        <taxon>Owenia</taxon>
    </lineage>
</organism>
<evidence type="ECO:0000313" key="1">
    <source>
        <dbReference type="EMBL" id="CAH1801895.1"/>
    </source>
</evidence>
<dbReference type="EMBL" id="CAIIXF020000012">
    <property type="protein sequence ID" value="CAH1801895.1"/>
    <property type="molecule type" value="Genomic_DNA"/>
</dbReference>
<dbReference type="Proteomes" id="UP000749559">
    <property type="component" value="Unassembled WGS sequence"/>
</dbReference>